<dbReference type="AlphaFoldDB" id="A0A8K0KFJ7"/>
<dbReference type="InterPro" id="IPR052709">
    <property type="entry name" value="Transposase-MT_Hybrid"/>
</dbReference>
<dbReference type="EMBL" id="KZ308754">
    <property type="protein sequence ID" value="KAG8233950.1"/>
    <property type="molecule type" value="Genomic_DNA"/>
</dbReference>
<reference evidence="1" key="1">
    <citation type="submission" date="2013-04" db="EMBL/GenBank/DDBJ databases">
        <authorList>
            <person name="Qu J."/>
            <person name="Murali S.C."/>
            <person name="Bandaranaike D."/>
            <person name="Bellair M."/>
            <person name="Blankenburg K."/>
            <person name="Chao H."/>
            <person name="Dinh H."/>
            <person name="Doddapaneni H."/>
            <person name="Downs B."/>
            <person name="Dugan-Rocha S."/>
            <person name="Elkadiri S."/>
            <person name="Gnanaolivu R.D."/>
            <person name="Hernandez B."/>
            <person name="Javaid M."/>
            <person name="Jayaseelan J.C."/>
            <person name="Lee S."/>
            <person name="Li M."/>
            <person name="Ming W."/>
            <person name="Munidasa M."/>
            <person name="Muniz J."/>
            <person name="Nguyen L."/>
            <person name="Ongeri F."/>
            <person name="Osuji N."/>
            <person name="Pu L.-L."/>
            <person name="Puazo M."/>
            <person name="Qu C."/>
            <person name="Quiroz J."/>
            <person name="Raj R."/>
            <person name="Weissenberger G."/>
            <person name="Xin Y."/>
            <person name="Zou X."/>
            <person name="Han Y."/>
            <person name="Richards S."/>
            <person name="Worley K."/>
            <person name="Muzny D."/>
            <person name="Gibbs R."/>
        </authorList>
    </citation>
    <scope>NUCLEOTIDE SEQUENCE</scope>
    <source>
        <strain evidence="1">Sampled in the wild</strain>
    </source>
</reference>
<gene>
    <name evidence="1" type="ORF">J437_LFUL015652</name>
</gene>
<evidence type="ECO:0000313" key="1">
    <source>
        <dbReference type="EMBL" id="KAG8233950.1"/>
    </source>
</evidence>
<accession>A0A8K0KFJ7</accession>
<name>A0A8K0KFJ7_LADFU</name>
<dbReference type="PANTHER" id="PTHR46060:SF1">
    <property type="entry name" value="MARINER MOS1 TRANSPOSASE-LIKE PROTEIN"/>
    <property type="match status" value="1"/>
</dbReference>
<reference evidence="1" key="2">
    <citation type="submission" date="2017-10" db="EMBL/GenBank/DDBJ databases">
        <title>Ladona fulva Genome sequencing and assembly.</title>
        <authorList>
            <person name="Murali S."/>
            <person name="Richards S."/>
            <person name="Bandaranaike D."/>
            <person name="Bellair M."/>
            <person name="Blankenburg K."/>
            <person name="Chao H."/>
            <person name="Dinh H."/>
            <person name="Doddapaneni H."/>
            <person name="Dugan-Rocha S."/>
            <person name="Elkadiri S."/>
            <person name="Gnanaolivu R."/>
            <person name="Hernandez B."/>
            <person name="Skinner E."/>
            <person name="Javaid M."/>
            <person name="Lee S."/>
            <person name="Li M."/>
            <person name="Ming W."/>
            <person name="Munidasa M."/>
            <person name="Muniz J."/>
            <person name="Nguyen L."/>
            <person name="Hughes D."/>
            <person name="Osuji N."/>
            <person name="Pu L.-L."/>
            <person name="Puazo M."/>
            <person name="Qu C."/>
            <person name="Quiroz J."/>
            <person name="Raj R."/>
            <person name="Weissenberger G."/>
            <person name="Xin Y."/>
            <person name="Zou X."/>
            <person name="Han Y."/>
            <person name="Worley K."/>
            <person name="Muzny D."/>
            <person name="Gibbs R."/>
        </authorList>
    </citation>
    <scope>NUCLEOTIDE SEQUENCE</scope>
    <source>
        <strain evidence="1">Sampled in the wild</strain>
    </source>
</reference>
<evidence type="ECO:0008006" key="3">
    <source>
        <dbReference type="Google" id="ProtNLM"/>
    </source>
</evidence>
<evidence type="ECO:0000313" key="2">
    <source>
        <dbReference type="Proteomes" id="UP000792457"/>
    </source>
</evidence>
<dbReference type="Gene3D" id="3.30.420.10">
    <property type="entry name" value="Ribonuclease H-like superfamily/Ribonuclease H"/>
    <property type="match status" value="1"/>
</dbReference>
<dbReference type="InterPro" id="IPR036397">
    <property type="entry name" value="RNaseH_sf"/>
</dbReference>
<dbReference type="GO" id="GO:0003676">
    <property type="term" value="F:nucleic acid binding"/>
    <property type="evidence" value="ECO:0007669"/>
    <property type="project" value="InterPro"/>
</dbReference>
<organism evidence="1 2">
    <name type="scientific">Ladona fulva</name>
    <name type="common">Scarce chaser dragonfly</name>
    <name type="synonym">Libellula fulva</name>
    <dbReference type="NCBI Taxonomy" id="123851"/>
    <lineage>
        <taxon>Eukaryota</taxon>
        <taxon>Metazoa</taxon>
        <taxon>Ecdysozoa</taxon>
        <taxon>Arthropoda</taxon>
        <taxon>Hexapoda</taxon>
        <taxon>Insecta</taxon>
        <taxon>Pterygota</taxon>
        <taxon>Palaeoptera</taxon>
        <taxon>Odonata</taxon>
        <taxon>Epiprocta</taxon>
        <taxon>Anisoptera</taxon>
        <taxon>Libelluloidea</taxon>
        <taxon>Libellulidae</taxon>
        <taxon>Ladona</taxon>
    </lineage>
</organism>
<keyword evidence="2" id="KW-1185">Reference proteome</keyword>
<sequence length="75" mass="8750">MTPTEIHRPLKAVYSDNDVDRSTRDLKGNHYTSNDEVKAAIASWIREKSEEFFSDGMKKLVTRWEKCVRLNGDYV</sequence>
<protein>
    <recommendedName>
        <fullName evidence="3">Histone-lysine N-methyltransferase SETMAR</fullName>
    </recommendedName>
</protein>
<dbReference type="OrthoDB" id="616263at2759"/>
<dbReference type="Proteomes" id="UP000792457">
    <property type="component" value="Unassembled WGS sequence"/>
</dbReference>
<comment type="caution">
    <text evidence="1">The sequence shown here is derived from an EMBL/GenBank/DDBJ whole genome shotgun (WGS) entry which is preliminary data.</text>
</comment>
<proteinExistence type="predicted"/>
<dbReference type="PANTHER" id="PTHR46060">
    <property type="entry name" value="MARINER MOS1 TRANSPOSASE-LIKE PROTEIN"/>
    <property type="match status" value="1"/>
</dbReference>